<dbReference type="VEuPathDB" id="FungiDB:CC1G_14636"/>
<dbReference type="STRING" id="240176.D6RMW4"/>
<dbReference type="InterPro" id="IPR045151">
    <property type="entry name" value="DCAF8"/>
</dbReference>
<accession>D6RMW4</accession>
<dbReference type="InterPro" id="IPR001680">
    <property type="entry name" value="WD40_rpt"/>
</dbReference>
<dbReference type="Pfam" id="PF00400">
    <property type="entry name" value="WD40"/>
    <property type="match status" value="2"/>
</dbReference>
<dbReference type="KEGG" id="cci:CC1G_14636"/>
<protein>
    <submittedName>
        <fullName evidence="5">WD repeat-containing protein</fullName>
    </submittedName>
</protein>
<dbReference type="eggNOG" id="KOG1310">
    <property type="taxonomic scope" value="Eukaryota"/>
</dbReference>
<feature type="compositionally biased region" description="Basic and acidic residues" evidence="4">
    <location>
        <begin position="277"/>
        <end position="287"/>
    </location>
</feature>
<dbReference type="OMA" id="DQMVMLW"/>
<evidence type="ECO:0000313" key="5">
    <source>
        <dbReference type="EMBL" id="EFI27711.1"/>
    </source>
</evidence>
<dbReference type="Proteomes" id="UP000001861">
    <property type="component" value="Unassembled WGS sequence"/>
</dbReference>
<dbReference type="InterPro" id="IPR015943">
    <property type="entry name" value="WD40/YVTN_repeat-like_dom_sf"/>
</dbReference>
<dbReference type="SMART" id="SM00320">
    <property type="entry name" value="WD40"/>
    <property type="match status" value="6"/>
</dbReference>
<proteinExistence type="predicted"/>
<keyword evidence="1 3" id="KW-0853">WD repeat</keyword>
<evidence type="ECO:0000313" key="6">
    <source>
        <dbReference type="Proteomes" id="UP000001861"/>
    </source>
</evidence>
<feature type="compositionally biased region" description="Acidic residues" evidence="4">
    <location>
        <begin position="364"/>
        <end position="392"/>
    </location>
</feature>
<comment type="caution">
    <text evidence="5">The sequence shown here is derived from an EMBL/GenBank/DDBJ whole genome shotgun (WGS) entry which is preliminary data.</text>
</comment>
<dbReference type="PROSITE" id="PS50082">
    <property type="entry name" value="WD_REPEATS_2"/>
    <property type="match status" value="2"/>
</dbReference>
<dbReference type="SUPFAM" id="SSF50978">
    <property type="entry name" value="WD40 repeat-like"/>
    <property type="match status" value="1"/>
</dbReference>
<dbReference type="PANTHER" id="PTHR15574">
    <property type="entry name" value="WD REPEAT DOMAIN-CONTAINING FAMILY"/>
    <property type="match status" value="1"/>
</dbReference>
<dbReference type="GO" id="GO:0045717">
    <property type="term" value="P:negative regulation of fatty acid biosynthetic process"/>
    <property type="evidence" value="ECO:0007669"/>
    <property type="project" value="TreeGrafter"/>
</dbReference>
<sequence>MIFPATAIEPWQYTKSPSSWLPVDRFRKQNLSSSLKRTLDRVNVLGDEEQNYGHSGCVNAVSWAENGNLLLTGGDDTTVRLWRVDTSDLKQEYPYVCRSVIATGHRANIFNVQMLPYSNRIVSCAGDKQIRVFDATTPSAVRDGMETEFSARQAGVRIIRCHSDRVKKLVTEESPDVFLSLSEDGSVRQHDLRTPHQCRESCPAPLLHMPHELSTISMSPVTPYQFVVAGESRYGYLFDRRHIGRVLQEEWGAVPNIGEDVTTCVRKFGRHPQSPKARKEGRRDHITGCRISPTNGHEVLLTYSSDKVYLFSTKDEAHTKEDLASMAAAVLPPNSEESRTRKKRRTSSPPTGSADEPSNAGDSMDVDDDREEDDADHEEVDDDEDGEEEEDEMSRFLNYLRREDKLNDGFMSDVPVVLPRASYAGARNVDTVKDVNFLGPYDEHVVSGSDDGNWFMWDKVSGKLVGIYEGDETVVNVVEAHPHLPVVAVSGIDKSIKLFAPARGKSQFSRVDHADAIIEENARLSRRSFIAYNLSSRLFSRLGALSGELGGEGSNPVIECGTQ</sequence>
<dbReference type="PANTHER" id="PTHR15574:SF40">
    <property type="entry name" value="WD AND TETRATRICOPEPTIDE REPEATS PROTEIN 1"/>
    <property type="match status" value="1"/>
</dbReference>
<feature type="repeat" description="WD" evidence="3">
    <location>
        <begin position="102"/>
        <end position="143"/>
    </location>
</feature>
<name>D6RMW4_COPC7</name>
<dbReference type="OrthoDB" id="2414538at2759"/>
<dbReference type="EMBL" id="AACS02000005">
    <property type="protein sequence ID" value="EFI27711.1"/>
    <property type="molecule type" value="Genomic_DNA"/>
</dbReference>
<evidence type="ECO:0000256" key="3">
    <source>
        <dbReference type="PROSITE-ProRule" id="PRU00221"/>
    </source>
</evidence>
<feature type="repeat" description="WD" evidence="3">
    <location>
        <begin position="51"/>
        <end position="92"/>
    </location>
</feature>
<gene>
    <name evidence="5" type="ORF">CC1G_14636</name>
</gene>
<dbReference type="AlphaFoldDB" id="D6RMW4"/>
<dbReference type="FunCoup" id="D6RMW4">
    <property type="interactions" value="62"/>
</dbReference>
<feature type="region of interest" description="Disordered" evidence="4">
    <location>
        <begin position="324"/>
        <end position="393"/>
    </location>
</feature>
<dbReference type="GO" id="GO:0080008">
    <property type="term" value="C:Cul4-RING E3 ubiquitin ligase complex"/>
    <property type="evidence" value="ECO:0007669"/>
    <property type="project" value="TreeGrafter"/>
</dbReference>
<dbReference type="InParanoid" id="D6RMW4"/>
<dbReference type="GO" id="GO:0005737">
    <property type="term" value="C:cytoplasm"/>
    <property type="evidence" value="ECO:0007669"/>
    <property type="project" value="TreeGrafter"/>
</dbReference>
<evidence type="ECO:0000256" key="2">
    <source>
        <dbReference type="ARBA" id="ARBA00022737"/>
    </source>
</evidence>
<reference evidence="5 6" key="1">
    <citation type="journal article" date="2010" name="Proc. Natl. Acad. Sci. U.S.A.">
        <title>Insights into evolution of multicellular fungi from the assembled chromosomes of the mushroom Coprinopsis cinerea (Coprinus cinereus).</title>
        <authorList>
            <person name="Stajich J.E."/>
            <person name="Wilke S.K."/>
            <person name="Ahren D."/>
            <person name="Au C.H."/>
            <person name="Birren B.W."/>
            <person name="Borodovsky M."/>
            <person name="Burns C."/>
            <person name="Canback B."/>
            <person name="Casselton L.A."/>
            <person name="Cheng C.K."/>
            <person name="Deng J."/>
            <person name="Dietrich F.S."/>
            <person name="Fargo D.C."/>
            <person name="Farman M.L."/>
            <person name="Gathman A.C."/>
            <person name="Goldberg J."/>
            <person name="Guigo R."/>
            <person name="Hoegger P.J."/>
            <person name="Hooker J.B."/>
            <person name="Huggins A."/>
            <person name="James T.Y."/>
            <person name="Kamada T."/>
            <person name="Kilaru S."/>
            <person name="Kodira C."/>
            <person name="Kues U."/>
            <person name="Kupfer D."/>
            <person name="Kwan H.S."/>
            <person name="Lomsadze A."/>
            <person name="Li W."/>
            <person name="Lilly W.W."/>
            <person name="Ma L.J."/>
            <person name="Mackey A.J."/>
            <person name="Manning G."/>
            <person name="Martin F."/>
            <person name="Muraguchi H."/>
            <person name="Natvig D.O."/>
            <person name="Palmerini H."/>
            <person name="Ramesh M.A."/>
            <person name="Rehmeyer C.J."/>
            <person name="Roe B.A."/>
            <person name="Shenoy N."/>
            <person name="Stanke M."/>
            <person name="Ter-Hovhannisyan V."/>
            <person name="Tunlid A."/>
            <person name="Velagapudi R."/>
            <person name="Vision T.J."/>
            <person name="Zeng Q."/>
            <person name="Zolan M.E."/>
            <person name="Pukkila P.J."/>
        </authorList>
    </citation>
    <scope>NUCLEOTIDE SEQUENCE [LARGE SCALE GENOMIC DNA]</scope>
    <source>
        <strain evidence="6">Okayama-7 / 130 / ATCC MYA-4618 / FGSC 9003</strain>
    </source>
</reference>
<organism evidence="5 6">
    <name type="scientific">Coprinopsis cinerea (strain Okayama-7 / 130 / ATCC MYA-4618 / FGSC 9003)</name>
    <name type="common">Inky cap fungus</name>
    <name type="synonym">Hormographiella aspergillata</name>
    <dbReference type="NCBI Taxonomy" id="240176"/>
    <lineage>
        <taxon>Eukaryota</taxon>
        <taxon>Fungi</taxon>
        <taxon>Dikarya</taxon>
        <taxon>Basidiomycota</taxon>
        <taxon>Agaricomycotina</taxon>
        <taxon>Agaricomycetes</taxon>
        <taxon>Agaricomycetidae</taxon>
        <taxon>Agaricales</taxon>
        <taxon>Agaricineae</taxon>
        <taxon>Psathyrellaceae</taxon>
        <taxon>Coprinopsis</taxon>
    </lineage>
</organism>
<dbReference type="PROSITE" id="PS50294">
    <property type="entry name" value="WD_REPEATS_REGION"/>
    <property type="match status" value="1"/>
</dbReference>
<keyword evidence="6" id="KW-1185">Reference proteome</keyword>
<dbReference type="HOGENOM" id="CLU_012381_2_0_1"/>
<dbReference type="InterPro" id="IPR036322">
    <property type="entry name" value="WD40_repeat_dom_sf"/>
</dbReference>
<dbReference type="Gene3D" id="2.130.10.10">
    <property type="entry name" value="YVTN repeat-like/Quinoprotein amine dehydrogenase"/>
    <property type="match status" value="2"/>
</dbReference>
<dbReference type="GeneID" id="9379247"/>
<evidence type="ECO:0000256" key="4">
    <source>
        <dbReference type="SAM" id="MobiDB-lite"/>
    </source>
</evidence>
<keyword evidence="2" id="KW-0677">Repeat</keyword>
<dbReference type="RefSeq" id="XP_002911205.1">
    <property type="nucleotide sequence ID" value="XM_002911159.1"/>
</dbReference>
<evidence type="ECO:0000256" key="1">
    <source>
        <dbReference type="ARBA" id="ARBA00022574"/>
    </source>
</evidence>
<feature type="region of interest" description="Disordered" evidence="4">
    <location>
        <begin position="270"/>
        <end position="293"/>
    </location>
</feature>